<evidence type="ECO:0000256" key="14">
    <source>
        <dbReference type="ARBA" id="ARBA00022792"/>
    </source>
</evidence>
<dbReference type="InterPro" id="IPR029048">
    <property type="entry name" value="HSP70_C_sf"/>
</dbReference>
<dbReference type="PANTHER" id="PTHR19375">
    <property type="entry name" value="HEAT SHOCK PROTEIN 70KDA"/>
    <property type="match status" value="1"/>
</dbReference>
<keyword evidence="12" id="KW-0479">Metal-binding</keyword>
<evidence type="ECO:0000256" key="10">
    <source>
        <dbReference type="ARBA" id="ARBA00022563"/>
    </source>
</evidence>
<keyword evidence="9" id="KW-0963">Cytoplasm</keyword>
<dbReference type="Gene3D" id="1.20.1270.10">
    <property type="match status" value="1"/>
</dbReference>
<dbReference type="InterPro" id="IPR036565">
    <property type="entry name" value="Mur-like_cat_sf"/>
</dbReference>
<dbReference type="SUPFAM" id="SSF53067">
    <property type="entry name" value="Actin-like ATPase domain"/>
    <property type="match status" value="2"/>
</dbReference>
<dbReference type="FunFam" id="3.90.640.10:FF:000134">
    <property type="entry name" value="Heat shock cognate 71 kDa protein"/>
    <property type="match status" value="1"/>
</dbReference>
<dbReference type="NCBIfam" id="TIGR01499">
    <property type="entry name" value="folC"/>
    <property type="match status" value="1"/>
</dbReference>
<comment type="subcellular location">
    <subcellularLocation>
        <location evidence="4">Cytoplasm</location>
    </subcellularLocation>
    <subcellularLocation>
        <location evidence="2">Mitochondrion inner membrane</location>
    </subcellularLocation>
    <subcellularLocation>
        <location evidence="3">Mitochondrion matrix</location>
    </subcellularLocation>
</comment>
<comment type="cofactor">
    <cofactor evidence="1">
        <name>a monovalent cation</name>
        <dbReference type="ChEBI" id="CHEBI:60242"/>
    </cofactor>
</comment>
<evidence type="ECO:0000256" key="3">
    <source>
        <dbReference type="ARBA" id="ARBA00004305"/>
    </source>
</evidence>
<dbReference type="InterPro" id="IPR013126">
    <property type="entry name" value="Hsp_70_fam"/>
</dbReference>
<evidence type="ECO:0000256" key="1">
    <source>
        <dbReference type="ARBA" id="ARBA00001944"/>
    </source>
</evidence>
<evidence type="ECO:0000256" key="4">
    <source>
        <dbReference type="ARBA" id="ARBA00004496"/>
    </source>
</evidence>
<keyword evidence="24" id="KW-1185">Reference proteome</keyword>
<dbReference type="InterPro" id="IPR036615">
    <property type="entry name" value="Mur_ligase_C_dom_sf"/>
</dbReference>
<dbReference type="SUPFAM" id="SSF53244">
    <property type="entry name" value="MurD-like peptide ligases, peptide-binding domain"/>
    <property type="match status" value="1"/>
</dbReference>
<dbReference type="SUPFAM" id="SSF100920">
    <property type="entry name" value="Heat shock protein 70kD (HSP70), peptide-binding domain"/>
    <property type="match status" value="1"/>
</dbReference>
<proteinExistence type="inferred from homology"/>
<comment type="pathway">
    <text evidence="5">Cofactor biosynthesis; tetrahydrofolylpolyglutamate biosynthesis.</text>
</comment>
<dbReference type="GO" id="GO:0005743">
    <property type="term" value="C:mitochondrial inner membrane"/>
    <property type="evidence" value="ECO:0007669"/>
    <property type="project" value="UniProtKB-SubCell"/>
</dbReference>
<comment type="caution">
    <text evidence="23">The sequence shown here is derived from an EMBL/GenBank/DDBJ whole genome shotgun (WGS) entry which is preliminary data.</text>
</comment>
<dbReference type="Gene3D" id="2.60.34.10">
    <property type="entry name" value="Substrate Binding Domain Of DNAk, Chain A, domain 1"/>
    <property type="match status" value="1"/>
</dbReference>
<evidence type="ECO:0000256" key="20">
    <source>
        <dbReference type="ARBA" id="ARBA00030876"/>
    </source>
</evidence>
<dbReference type="AlphaFoldDB" id="A0A1V2L4K6"/>
<keyword evidence="15" id="KW-0067">ATP-binding</keyword>
<dbReference type="Pfam" id="PF00012">
    <property type="entry name" value="HSP70"/>
    <property type="match status" value="1"/>
</dbReference>
<dbReference type="GO" id="GO:0005759">
    <property type="term" value="C:mitochondrial matrix"/>
    <property type="evidence" value="ECO:0007669"/>
    <property type="project" value="UniProtKB-SubCell"/>
</dbReference>
<dbReference type="InterPro" id="IPR029047">
    <property type="entry name" value="HSP70_peptide-bd_sf"/>
</dbReference>
<comment type="similarity">
    <text evidence="6">Belongs to the heat shock protein 70 family.</text>
</comment>
<keyword evidence="17" id="KW-0496">Mitochondrion</keyword>
<dbReference type="InterPro" id="IPR018181">
    <property type="entry name" value="Heat_shock_70_CS"/>
</dbReference>
<evidence type="ECO:0000256" key="15">
    <source>
        <dbReference type="ARBA" id="ARBA00022840"/>
    </source>
</evidence>
<dbReference type="InterPro" id="IPR001645">
    <property type="entry name" value="Folylpolyglutamate_synth"/>
</dbReference>
<evidence type="ECO:0000256" key="18">
    <source>
        <dbReference type="ARBA" id="ARBA00023136"/>
    </source>
</evidence>
<evidence type="ECO:0000256" key="7">
    <source>
        <dbReference type="ARBA" id="ARBA00008276"/>
    </source>
</evidence>
<dbReference type="PRINTS" id="PR00301">
    <property type="entry name" value="HEATSHOCK70"/>
</dbReference>
<evidence type="ECO:0000256" key="11">
    <source>
        <dbReference type="ARBA" id="ARBA00022598"/>
    </source>
</evidence>
<dbReference type="Gene3D" id="3.90.640.10">
    <property type="entry name" value="Actin, Chain A, domain 4"/>
    <property type="match status" value="1"/>
</dbReference>
<comment type="similarity">
    <text evidence="7">Belongs to the folylpolyglutamate synthase family.</text>
</comment>
<evidence type="ECO:0000256" key="6">
    <source>
        <dbReference type="ARBA" id="ARBA00007381"/>
    </source>
</evidence>
<dbReference type="PROSITE" id="PS00329">
    <property type="entry name" value="HSP70_2"/>
    <property type="match status" value="1"/>
</dbReference>
<dbReference type="FunFam" id="3.40.1190.10:FF:000009">
    <property type="entry name" value="Folylpolyglutamate synthase"/>
    <property type="match status" value="1"/>
</dbReference>
<keyword evidence="23" id="KW-0346">Stress response</keyword>
<dbReference type="Proteomes" id="UP000189513">
    <property type="component" value="Unassembled WGS sequence"/>
</dbReference>
<evidence type="ECO:0000256" key="22">
    <source>
        <dbReference type="SAM" id="MobiDB-lite"/>
    </source>
</evidence>
<dbReference type="GO" id="GO:0004326">
    <property type="term" value="F:tetrahydrofolylpolyglutamate synthase activity"/>
    <property type="evidence" value="ECO:0007669"/>
    <property type="project" value="UniProtKB-EC"/>
</dbReference>
<evidence type="ECO:0000313" key="23">
    <source>
        <dbReference type="EMBL" id="ONH66793.1"/>
    </source>
</evidence>
<dbReference type="GO" id="GO:0005524">
    <property type="term" value="F:ATP binding"/>
    <property type="evidence" value="ECO:0007669"/>
    <property type="project" value="UniProtKB-KW"/>
</dbReference>
<dbReference type="EC" id="6.3.2.17" evidence="8"/>
<dbReference type="GO" id="GO:0140662">
    <property type="term" value="F:ATP-dependent protein folding chaperone"/>
    <property type="evidence" value="ECO:0007669"/>
    <property type="project" value="InterPro"/>
</dbReference>
<dbReference type="VEuPathDB" id="FungiDB:BON22_3437"/>
<keyword evidence="13" id="KW-0547">Nucleotide-binding</keyword>
<evidence type="ECO:0000256" key="17">
    <source>
        <dbReference type="ARBA" id="ARBA00023128"/>
    </source>
</evidence>
<keyword evidence="18" id="KW-0472">Membrane</keyword>
<evidence type="ECO:0000256" key="12">
    <source>
        <dbReference type="ARBA" id="ARBA00022723"/>
    </source>
</evidence>
<dbReference type="EMBL" id="MPUK01000006">
    <property type="protein sequence ID" value="ONH66793.1"/>
    <property type="molecule type" value="Genomic_DNA"/>
</dbReference>
<evidence type="ECO:0000256" key="2">
    <source>
        <dbReference type="ARBA" id="ARBA00004273"/>
    </source>
</evidence>
<dbReference type="GO" id="GO:0046872">
    <property type="term" value="F:metal ion binding"/>
    <property type="evidence" value="ECO:0007669"/>
    <property type="project" value="UniProtKB-KW"/>
</dbReference>
<dbReference type="InterPro" id="IPR043129">
    <property type="entry name" value="ATPase_NBD"/>
</dbReference>
<reference evidence="24" key="1">
    <citation type="journal article" date="2017" name="Genome Announc.">
        <title>Genome sequences of Cyberlindnera fabianii 65, Pichia kudriavzevii 129, and Saccharomyces cerevisiae 131 isolated from fermented masau fruits in Zimbabwe.</title>
        <authorList>
            <person name="van Rijswijck I.M.H."/>
            <person name="Derks M.F.L."/>
            <person name="Abee T."/>
            <person name="de Ridder D."/>
            <person name="Smid E.J."/>
        </authorList>
    </citation>
    <scope>NUCLEOTIDE SEQUENCE [LARGE SCALE GENOMIC DNA]</scope>
    <source>
        <strain evidence="24">65</strain>
    </source>
</reference>
<evidence type="ECO:0000256" key="16">
    <source>
        <dbReference type="ARBA" id="ARBA00022842"/>
    </source>
</evidence>
<evidence type="ECO:0000313" key="24">
    <source>
        <dbReference type="Proteomes" id="UP000189513"/>
    </source>
</evidence>
<dbReference type="STRING" id="36022.A0A1V2L4K6"/>
<dbReference type="SUPFAM" id="SSF53623">
    <property type="entry name" value="MurD-like peptide ligases, catalytic domain"/>
    <property type="match status" value="1"/>
</dbReference>
<accession>A0A1V2L4K6</accession>
<dbReference type="SUPFAM" id="SSF100934">
    <property type="entry name" value="Heat shock protein 70kD (HSP70), C-terminal subdomain"/>
    <property type="match status" value="1"/>
</dbReference>
<dbReference type="PROSITE" id="PS01011">
    <property type="entry name" value="FOLYLPOLYGLU_SYNT_1"/>
    <property type="match status" value="1"/>
</dbReference>
<evidence type="ECO:0000256" key="9">
    <source>
        <dbReference type="ARBA" id="ARBA00022490"/>
    </source>
</evidence>
<dbReference type="PROSITE" id="PS01036">
    <property type="entry name" value="HSP70_3"/>
    <property type="match status" value="1"/>
</dbReference>
<dbReference type="FunFam" id="3.30.420.40:FF:000028">
    <property type="entry name" value="heat shock 70 kDa protein-like"/>
    <property type="match status" value="1"/>
</dbReference>
<keyword evidence="14" id="KW-0999">Mitochondrion inner membrane</keyword>
<dbReference type="Gene3D" id="3.30.420.40">
    <property type="match status" value="2"/>
</dbReference>
<evidence type="ECO:0000256" key="8">
    <source>
        <dbReference type="ARBA" id="ARBA00013025"/>
    </source>
</evidence>
<sequence>MREWSRRIGYNATDYNKLNVIHVTGTKGKGSTCAFTQSILQQYQPQLTKIGLYTSPHLKSVRERIRINGEPIAEDKFTKYFFEVWDSLNNTTSDLEEFPHMDKGMKPMYFKYMTLLSFHVFMQEKIDTAIYEVGVGGEYDSTNVFEKPTATGVSALGIDHTFMLGDTIEEIAWNKGGIYKAGTKALTVQQPEAAMKVLEERATEKGEKLHVVDETVVDGLPLGIPGSFQSSNAALAVALTNEHLKKLGITPDFEKTKKGLKETFWPGRCQIIKDDNITWFIDGAHTKESIDASSGWFKTVTDPNKKRVLLFNQQTRDASALVERLYDGVSPITFDDVIFTTNVTWSTGSYSADLVSMNTSKEAVDKLEVQKELASHWEKLDPTSKTHVVHDIETSVKIVRELASQGEVEFKGETKTFTPEEISSMILTKMKETAENFLGSKVNDAVITVPAYFNDSQRQATKDAGLISGLNVLRIINEPTAAAIAYGLDKKDEGEKNVLIFDLGGGTFDVSLLAIEDGIFEVKATAGDTHLGGEDFDNKLVDHLVAEFKRKNKKDITTNQRSLRRLRTAAERAKRTLSSSAQASIEIDSLYEGIDFYTSITRARFEELCASLFRSTLDPVEKVLRDSSLDKSQVDEIVLVGGSTRIPKVQKLVSEFFNGKEPNRSINPDEAVAYGAAVQAAILTGDQSSKTQDLLLLDVAPLSLGIETAGGVMTKLIPRNSTIPTKKSETFSTYADNQPGVLIQVFEGERARTKDNNLLGKFELSGIPPAPRGVPQIEVTFDIDANGILNVSALEKGTGKTNKITITNDKGRLSKEDIERMVSEAEKYKEEDEKEAARIAAKNGLESYAYSLKNTTSEEAFTSKVDESDKETLSKAIEETISWLDENQTATTEEYADKQKELEAAANPIMTKFYQAGGAPDGAAPGGFPGGAPPAPENEGPTVEEVD</sequence>
<name>A0A1V2L4K6_CYBFA</name>
<keyword evidence="16" id="KW-0460">Magnesium</keyword>
<dbReference type="FunFam" id="2.60.34.10:FF:000002">
    <property type="entry name" value="Heat shock 70 kDa"/>
    <property type="match status" value="1"/>
</dbReference>
<evidence type="ECO:0000256" key="21">
    <source>
        <dbReference type="ARBA" id="ARBA00047493"/>
    </source>
</evidence>
<comment type="catalytic activity">
    <reaction evidence="21">
        <text>(6S)-5,6,7,8-tetrahydrofolyl-(gamma-L-Glu)(n) + L-glutamate + ATP = (6S)-5,6,7,8-tetrahydrofolyl-(gamma-L-Glu)(n+1) + ADP + phosphate + H(+)</text>
        <dbReference type="Rhea" id="RHEA:10580"/>
        <dbReference type="Rhea" id="RHEA-COMP:14738"/>
        <dbReference type="Rhea" id="RHEA-COMP:14740"/>
        <dbReference type="ChEBI" id="CHEBI:15378"/>
        <dbReference type="ChEBI" id="CHEBI:29985"/>
        <dbReference type="ChEBI" id="CHEBI:30616"/>
        <dbReference type="ChEBI" id="CHEBI:43474"/>
        <dbReference type="ChEBI" id="CHEBI:141005"/>
        <dbReference type="ChEBI" id="CHEBI:456216"/>
        <dbReference type="EC" id="6.3.2.17"/>
    </reaction>
</comment>
<keyword evidence="10" id="KW-0554">One-carbon metabolism</keyword>
<dbReference type="FunFam" id="3.30.420.40:FF:000172">
    <property type="entry name" value="Heat shock 70 kDa protein"/>
    <property type="match status" value="2"/>
</dbReference>
<gene>
    <name evidence="23" type="ORF">BON22_3437</name>
</gene>
<organism evidence="23 24">
    <name type="scientific">Cyberlindnera fabianii</name>
    <name type="common">Yeast</name>
    <name type="synonym">Hansenula fabianii</name>
    <dbReference type="NCBI Taxonomy" id="36022"/>
    <lineage>
        <taxon>Eukaryota</taxon>
        <taxon>Fungi</taxon>
        <taxon>Dikarya</taxon>
        <taxon>Ascomycota</taxon>
        <taxon>Saccharomycotina</taxon>
        <taxon>Saccharomycetes</taxon>
        <taxon>Phaffomycetales</taxon>
        <taxon>Phaffomycetaceae</taxon>
        <taxon>Cyberlindnera</taxon>
    </lineage>
</organism>
<protein>
    <recommendedName>
        <fullName evidence="8">tetrahydrofolate synthase</fullName>
        <ecNumber evidence="8">6.3.2.17</ecNumber>
    </recommendedName>
    <alternativeName>
        <fullName evidence="20">Folylpoly-gamma-glutamate synthetase</fullName>
    </alternativeName>
    <alternativeName>
        <fullName evidence="19">Tetrahydrofolylpolyglutamate synthase</fullName>
    </alternativeName>
</protein>
<evidence type="ECO:0000256" key="13">
    <source>
        <dbReference type="ARBA" id="ARBA00022741"/>
    </source>
</evidence>
<dbReference type="FunFam" id="1.20.1270.10:FF:000016">
    <property type="entry name" value="Heat shock protein 70"/>
    <property type="match status" value="1"/>
</dbReference>
<dbReference type="Gene3D" id="3.40.1190.10">
    <property type="entry name" value="Mur-like, catalytic domain"/>
    <property type="match status" value="1"/>
</dbReference>
<keyword evidence="11" id="KW-0436">Ligase</keyword>
<dbReference type="InterPro" id="IPR018109">
    <property type="entry name" value="Folylpolyglutamate_synth_CS"/>
</dbReference>
<dbReference type="NCBIfam" id="NF001413">
    <property type="entry name" value="PRK00290.1"/>
    <property type="match status" value="1"/>
</dbReference>
<evidence type="ECO:0000256" key="5">
    <source>
        <dbReference type="ARBA" id="ARBA00005150"/>
    </source>
</evidence>
<feature type="region of interest" description="Disordered" evidence="22">
    <location>
        <begin position="914"/>
        <end position="947"/>
    </location>
</feature>
<dbReference type="UniPathway" id="UPA00850"/>
<evidence type="ECO:0000256" key="19">
    <source>
        <dbReference type="ARBA" id="ARBA00030592"/>
    </source>
</evidence>
<dbReference type="GO" id="GO:0006730">
    <property type="term" value="P:one-carbon metabolic process"/>
    <property type="evidence" value="ECO:0007669"/>
    <property type="project" value="UniProtKB-KW"/>
</dbReference>